<dbReference type="Proteomes" id="UP001479290">
    <property type="component" value="Unassembled WGS sequence"/>
</dbReference>
<dbReference type="GO" id="GO:0006508">
    <property type="term" value="P:proteolysis"/>
    <property type="evidence" value="ECO:0007669"/>
    <property type="project" value="UniProtKB-KW"/>
</dbReference>
<keyword evidence="7" id="KW-1185">Reference proteome</keyword>
<comment type="caution">
    <text evidence="6">The sequence shown here is derived from an EMBL/GenBank/DDBJ whole genome shotgun (WGS) entry which is preliminary data.</text>
</comment>
<dbReference type="InterPro" id="IPR038765">
    <property type="entry name" value="Papain-like_cys_pep_sf"/>
</dbReference>
<feature type="non-terminal residue" evidence="6">
    <location>
        <position position="1"/>
    </location>
</feature>
<dbReference type="GO" id="GO:0005634">
    <property type="term" value="C:nucleus"/>
    <property type="evidence" value="ECO:0007669"/>
    <property type="project" value="TreeGrafter"/>
</dbReference>
<evidence type="ECO:0000313" key="6">
    <source>
        <dbReference type="EMBL" id="KAK9976787.1"/>
    </source>
</evidence>
<name>A0AAW2ATP9_CULAL</name>
<gene>
    <name evidence="6" type="ORF">ABG768_021989</name>
</gene>
<keyword evidence="4" id="KW-0788">Thiol protease</keyword>
<keyword evidence="2" id="KW-0645">Protease</keyword>
<reference evidence="6 7" key="1">
    <citation type="submission" date="2024-05" db="EMBL/GenBank/DDBJ databases">
        <title>A high-quality chromosomal-level genome assembly of Topmouth culter (Culter alburnus).</title>
        <authorList>
            <person name="Zhao H."/>
        </authorList>
    </citation>
    <scope>NUCLEOTIDE SEQUENCE [LARGE SCALE GENOMIC DNA]</scope>
    <source>
        <strain evidence="6">CATC2023</strain>
        <tissue evidence="6">Muscle</tissue>
    </source>
</reference>
<evidence type="ECO:0000259" key="5">
    <source>
        <dbReference type="PROSITE" id="PS50600"/>
    </source>
</evidence>
<accession>A0AAW2ATP9</accession>
<dbReference type="SUPFAM" id="SSF54001">
    <property type="entry name" value="Cysteine proteinases"/>
    <property type="match status" value="1"/>
</dbReference>
<comment type="similarity">
    <text evidence="1">Belongs to the peptidase C48 family.</text>
</comment>
<dbReference type="GO" id="GO:0016926">
    <property type="term" value="P:protein desumoylation"/>
    <property type="evidence" value="ECO:0007669"/>
    <property type="project" value="TreeGrafter"/>
</dbReference>
<dbReference type="PANTHER" id="PTHR12606:SF136">
    <property type="entry name" value="ULP1 PROTEASE FAMILY PROTEIN"/>
    <property type="match status" value="1"/>
</dbReference>
<evidence type="ECO:0000256" key="4">
    <source>
        <dbReference type="ARBA" id="ARBA00022807"/>
    </source>
</evidence>
<proteinExistence type="inferred from homology"/>
<evidence type="ECO:0000256" key="2">
    <source>
        <dbReference type="ARBA" id="ARBA00022670"/>
    </source>
</evidence>
<dbReference type="Pfam" id="PF02902">
    <property type="entry name" value="Peptidase_C48"/>
    <property type="match status" value="1"/>
</dbReference>
<dbReference type="PANTHER" id="PTHR12606">
    <property type="entry name" value="SENTRIN/SUMO-SPECIFIC PROTEASE"/>
    <property type="match status" value="1"/>
</dbReference>
<dbReference type="Gene3D" id="3.40.395.10">
    <property type="entry name" value="Adenoviral Proteinase, Chain A"/>
    <property type="match status" value="1"/>
</dbReference>
<organism evidence="6 7">
    <name type="scientific">Culter alburnus</name>
    <name type="common">Topmouth culter</name>
    <dbReference type="NCBI Taxonomy" id="194366"/>
    <lineage>
        <taxon>Eukaryota</taxon>
        <taxon>Metazoa</taxon>
        <taxon>Chordata</taxon>
        <taxon>Craniata</taxon>
        <taxon>Vertebrata</taxon>
        <taxon>Euteleostomi</taxon>
        <taxon>Actinopterygii</taxon>
        <taxon>Neopterygii</taxon>
        <taxon>Teleostei</taxon>
        <taxon>Ostariophysi</taxon>
        <taxon>Cypriniformes</taxon>
        <taxon>Xenocyprididae</taxon>
        <taxon>Xenocypridinae</taxon>
        <taxon>Culter</taxon>
    </lineage>
</organism>
<feature type="domain" description="Ubiquitin-like protease family profile" evidence="5">
    <location>
        <begin position="1"/>
        <end position="95"/>
    </location>
</feature>
<dbReference type="EMBL" id="JAWDJR010000004">
    <property type="protein sequence ID" value="KAK9976787.1"/>
    <property type="molecule type" value="Genomic_DNA"/>
</dbReference>
<dbReference type="AlphaFoldDB" id="A0AAW2ATP9"/>
<evidence type="ECO:0000256" key="3">
    <source>
        <dbReference type="ARBA" id="ARBA00022801"/>
    </source>
</evidence>
<dbReference type="InterPro" id="IPR003653">
    <property type="entry name" value="Peptidase_C48_C"/>
</dbReference>
<keyword evidence="3" id="KW-0378">Hydrolase</keyword>
<sequence>VQFQDFHWAFLPVCRFNHWFLIAFNIPERKVFVLDSLKSTSKHDEFLTYWCNFMNTRASLGIETLDGWTLSSIDVAVQTDSSSCGVFLLMNAESLLQNGKLNVSQQKDIGTLRQYIKDKLLQEGKQHNPRT</sequence>
<evidence type="ECO:0000313" key="7">
    <source>
        <dbReference type="Proteomes" id="UP001479290"/>
    </source>
</evidence>
<dbReference type="GO" id="GO:0016929">
    <property type="term" value="F:deSUMOylase activity"/>
    <property type="evidence" value="ECO:0007669"/>
    <property type="project" value="TreeGrafter"/>
</dbReference>
<evidence type="ECO:0000256" key="1">
    <source>
        <dbReference type="ARBA" id="ARBA00005234"/>
    </source>
</evidence>
<dbReference type="PROSITE" id="PS50600">
    <property type="entry name" value="ULP_PROTEASE"/>
    <property type="match status" value="1"/>
</dbReference>
<protein>
    <recommendedName>
        <fullName evidence="5">Ubiquitin-like protease family profile domain-containing protein</fullName>
    </recommendedName>
</protein>